<keyword evidence="3 6" id="KW-1133">Transmembrane helix</keyword>
<evidence type="ECO:0000256" key="4">
    <source>
        <dbReference type="ARBA" id="ARBA00023136"/>
    </source>
</evidence>
<evidence type="ECO:0000313" key="8">
    <source>
        <dbReference type="Proteomes" id="UP000238479"/>
    </source>
</evidence>
<dbReference type="PANTHER" id="PTHR23515">
    <property type="entry name" value="HIGH-AFFINITY NITRATE TRANSPORTER 2.3"/>
    <property type="match status" value="1"/>
</dbReference>
<keyword evidence="8" id="KW-1185">Reference proteome</keyword>
<evidence type="ECO:0000256" key="1">
    <source>
        <dbReference type="ARBA" id="ARBA00004141"/>
    </source>
</evidence>
<gene>
    <name evidence="7" type="ORF">RchiOBHm_Chr2g0144651</name>
</gene>
<organism evidence="7 8">
    <name type="scientific">Rosa chinensis</name>
    <name type="common">China rose</name>
    <dbReference type="NCBI Taxonomy" id="74649"/>
    <lineage>
        <taxon>Eukaryota</taxon>
        <taxon>Viridiplantae</taxon>
        <taxon>Streptophyta</taxon>
        <taxon>Embryophyta</taxon>
        <taxon>Tracheophyta</taxon>
        <taxon>Spermatophyta</taxon>
        <taxon>Magnoliopsida</taxon>
        <taxon>eudicotyledons</taxon>
        <taxon>Gunneridae</taxon>
        <taxon>Pentapetalae</taxon>
        <taxon>rosids</taxon>
        <taxon>fabids</taxon>
        <taxon>Rosales</taxon>
        <taxon>Rosaceae</taxon>
        <taxon>Rosoideae</taxon>
        <taxon>Rosoideae incertae sedis</taxon>
        <taxon>Rosa</taxon>
    </lineage>
</organism>
<evidence type="ECO:0000256" key="2">
    <source>
        <dbReference type="ARBA" id="ARBA00022692"/>
    </source>
</evidence>
<protein>
    <submittedName>
        <fullName evidence="7">Uncharacterized protein</fullName>
    </submittedName>
</protein>
<reference evidence="7 8" key="1">
    <citation type="journal article" date="2018" name="Nat. Genet.">
        <title>The Rosa genome provides new insights in the design of modern roses.</title>
        <authorList>
            <person name="Bendahmane M."/>
        </authorList>
    </citation>
    <scope>NUCLEOTIDE SEQUENCE [LARGE SCALE GENOMIC DNA]</scope>
    <source>
        <strain evidence="8">cv. Old Blush</strain>
    </source>
</reference>
<dbReference type="OMA" id="ANEWSHI"/>
<evidence type="ECO:0000256" key="5">
    <source>
        <dbReference type="SAM" id="MobiDB-lite"/>
    </source>
</evidence>
<keyword evidence="2 6" id="KW-0812">Transmembrane</keyword>
<evidence type="ECO:0000256" key="3">
    <source>
        <dbReference type="ARBA" id="ARBA00022989"/>
    </source>
</evidence>
<evidence type="ECO:0000313" key="7">
    <source>
        <dbReference type="EMBL" id="PRQ51457.1"/>
    </source>
</evidence>
<proteinExistence type="predicted"/>
<sequence length="117" mass="13134">MTHLLFFKGSEYSKEIGLTLMGVMIICCTLPLTLIYFPQWGGMLSAPSSINTGTEEEYYMSEWTSVEKEKGFRRASVKFAENSRSERGKSDSLTRTSDDIPPTGNSTCLSSLYYINC</sequence>
<dbReference type="EMBL" id="PDCK01000040">
    <property type="protein sequence ID" value="PRQ51457.1"/>
    <property type="molecule type" value="Genomic_DNA"/>
</dbReference>
<feature type="compositionally biased region" description="Basic and acidic residues" evidence="5">
    <location>
        <begin position="81"/>
        <end position="98"/>
    </location>
</feature>
<feature type="region of interest" description="Disordered" evidence="5">
    <location>
        <begin position="79"/>
        <end position="104"/>
    </location>
</feature>
<dbReference type="Gramene" id="PRQ51457">
    <property type="protein sequence ID" value="PRQ51457"/>
    <property type="gene ID" value="RchiOBHm_Chr2g0144651"/>
</dbReference>
<dbReference type="Proteomes" id="UP000238479">
    <property type="component" value="Chromosome 2"/>
</dbReference>
<dbReference type="GO" id="GO:0016020">
    <property type="term" value="C:membrane"/>
    <property type="evidence" value="ECO:0007669"/>
    <property type="project" value="UniProtKB-SubCell"/>
</dbReference>
<name>A0A2P6RYE7_ROSCH</name>
<evidence type="ECO:0000256" key="6">
    <source>
        <dbReference type="SAM" id="Phobius"/>
    </source>
</evidence>
<comment type="subcellular location">
    <subcellularLocation>
        <location evidence="1">Membrane</location>
        <topology evidence="1">Multi-pass membrane protein</topology>
    </subcellularLocation>
</comment>
<dbReference type="AlphaFoldDB" id="A0A2P6RYE7"/>
<keyword evidence="4 6" id="KW-0472">Membrane</keyword>
<feature type="transmembrane region" description="Helical" evidence="6">
    <location>
        <begin position="16"/>
        <end position="37"/>
    </location>
</feature>
<dbReference type="STRING" id="74649.A0A2P6RYE7"/>
<dbReference type="InterPro" id="IPR044772">
    <property type="entry name" value="NO3_transporter"/>
</dbReference>
<accession>A0A2P6RYE7</accession>
<comment type="caution">
    <text evidence="7">The sequence shown here is derived from an EMBL/GenBank/DDBJ whole genome shotgun (WGS) entry which is preliminary data.</text>
</comment>
<dbReference type="GO" id="GO:0015112">
    <property type="term" value="F:nitrate transmembrane transporter activity"/>
    <property type="evidence" value="ECO:0007669"/>
    <property type="project" value="InterPro"/>
</dbReference>